<accession>A0AAD5YP49</accession>
<proteinExistence type="predicted"/>
<dbReference type="Proteomes" id="UP001212997">
    <property type="component" value="Unassembled WGS sequence"/>
</dbReference>
<evidence type="ECO:0000313" key="1">
    <source>
        <dbReference type="EMBL" id="KAJ3492100.1"/>
    </source>
</evidence>
<evidence type="ECO:0008006" key="3">
    <source>
        <dbReference type="Google" id="ProtNLM"/>
    </source>
</evidence>
<evidence type="ECO:0000313" key="2">
    <source>
        <dbReference type="Proteomes" id="UP001212997"/>
    </source>
</evidence>
<keyword evidence="2" id="KW-1185">Reference proteome</keyword>
<comment type="caution">
    <text evidence="1">The sequence shown here is derived from an EMBL/GenBank/DDBJ whole genome shotgun (WGS) entry which is preliminary data.</text>
</comment>
<dbReference type="AlphaFoldDB" id="A0AAD5YP49"/>
<sequence>MDASPDSELTSYLKIFSHLEPIDLLHLTRVAKAFRSFLLGKQTVGIWASARRNVDDLPECPPFLSEPAYAHLMFSPYCHNCLAGNVQNVIFTFNIRYCASCKRQQTVDSYLLGGRGGFNGGMTADMFCKTLNERRRIVYHKVEVESVWHSWLAIPDDDEEARETFRNHHRERVQQIEAHAILCEEWDKARKASRKQHLDEQKKEKLETVVKKLRAAGWGAELDAMQSSNYFELSDHALIRSTKRMTDKAWKTIEPSILSLMKGYKKTRLINERRKELKIRLLWLTGVIKEAFPDLRTTSSDFQPHFVDYALMPEFRQLSESPSSADVTLEDYSLLRDNLVEYTNRWRDQIGDELTSIINSGYRFPAFQDPLRLAMTFFDCTACRRKNMQFPAVIAHECLRVRYWRCREDSDAAYFYEDVVLNAWNCRTWSSRNLAVSRASDRAMKIIQACGLDPLKTSRLTLQELDPRVDHARTAHGAIDQEEAEWELISGEAVALAKECEENNRESLFQEYYPQLLFSCARCDDPMSNRNTTLPRALDHVRRAHSIANPSAENGDIYISGDTPPILEKPVLLVSDRICAFDLTATENKYFEESGAICDFRGFQHVDFTTSV</sequence>
<dbReference type="EMBL" id="JANAWD010000003">
    <property type="protein sequence ID" value="KAJ3492100.1"/>
    <property type="molecule type" value="Genomic_DNA"/>
</dbReference>
<gene>
    <name evidence="1" type="ORF">NLI96_g243</name>
</gene>
<reference evidence="1" key="1">
    <citation type="submission" date="2022-07" db="EMBL/GenBank/DDBJ databases">
        <title>Genome Sequence of Physisporinus lineatus.</title>
        <authorList>
            <person name="Buettner E."/>
        </authorList>
    </citation>
    <scope>NUCLEOTIDE SEQUENCE</scope>
    <source>
        <strain evidence="1">VT162</strain>
    </source>
</reference>
<protein>
    <recommendedName>
        <fullName evidence="3">F-box domain-containing protein</fullName>
    </recommendedName>
</protein>
<organism evidence="1 2">
    <name type="scientific">Meripilus lineatus</name>
    <dbReference type="NCBI Taxonomy" id="2056292"/>
    <lineage>
        <taxon>Eukaryota</taxon>
        <taxon>Fungi</taxon>
        <taxon>Dikarya</taxon>
        <taxon>Basidiomycota</taxon>
        <taxon>Agaricomycotina</taxon>
        <taxon>Agaricomycetes</taxon>
        <taxon>Polyporales</taxon>
        <taxon>Meripilaceae</taxon>
        <taxon>Meripilus</taxon>
    </lineage>
</organism>
<name>A0AAD5YP49_9APHY</name>